<proteinExistence type="predicted"/>
<dbReference type="AlphaFoldDB" id="C8W2G5"/>
<dbReference type="HOGENOM" id="CLU_170308_0_0_9"/>
<dbReference type="SUPFAM" id="SSF88874">
    <property type="entry name" value="Receptor-binding domain of short tail fibre protein gp12"/>
    <property type="match status" value="1"/>
</dbReference>
<dbReference type="STRING" id="485916.Dtox_2885"/>
<dbReference type="InterPro" id="IPR011083">
    <property type="entry name" value="Phage_tail_collar_dom"/>
</dbReference>
<dbReference type="EMBL" id="CP001720">
    <property type="protein sequence ID" value="ACV63649.1"/>
    <property type="molecule type" value="Genomic_DNA"/>
</dbReference>
<name>C8W2G5_DESAS</name>
<accession>C8W2G5</accession>
<dbReference type="eggNOG" id="COG4675">
    <property type="taxonomic scope" value="Bacteria"/>
</dbReference>
<organism evidence="2 3">
    <name type="scientific">Desulfofarcimen acetoxidans (strain ATCC 49208 / DSM 771 / KCTC 5769 / VKM B-1644 / 5575)</name>
    <name type="common">Desulfotomaculum acetoxidans</name>
    <dbReference type="NCBI Taxonomy" id="485916"/>
    <lineage>
        <taxon>Bacteria</taxon>
        <taxon>Bacillati</taxon>
        <taxon>Bacillota</taxon>
        <taxon>Clostridia</taxon>
        <taxon>Eubacteriales</taxon>
        <taxon>Peptococcaceae</taxon>
        <taxon>Desulfofarcimen</taxon>
    </lineage>
</organism>
<feature type="domain" description="Phage tail collar" evidence="1">
    <location>
        <begin position="7"/>
        <end position="59"/>
    </location>
</feature>
<protein>
    <submittedName>
        <fullName evidence="2">Tail Collar domain protein</fullName>
    </submittedName>
</protein>
<dbReference type="InterPro" id="IPR037053">
    <property type="entry name" value="Phage_tail_collar_dom_sf"/>
</dbReference>
<reference evidence="2 3" key="1">
    <citation type="journal article" date="2009" name="Stand. Genomic Sci.">
        <title>Complete genome sequence of Desulfotomaculum acetoxidans type strain (5575).</title>
        <authorList>
            <person name="Spring S."/>
            <person name="Lapidus A."/>
            <person name="Schroder M."/>
            <person name="Gleim D."/>
            <person name="Sims D."/>
            <person name="Meincke L."/>
            <person name="Glavina Del Rio T."/>
            <person name="Tice H."/>
            <person name="Copeland A."/>
            <person name="Cheng J.F."/>
            <person name="Lucas S."/>
            <person name="Chen F."/>
            <person name="Nolan M."/>
            <person name="Bruce D."/>
            <person name="Goodwin L."/>
            <person name="Pitluck S."/>
            <person name="Ivanova N."/>
            <person name="Mavromatis K."/>
            <person name="Mikhailova N."/>
            <person name="Pati A."/>
            <person name="Chen A."/>
            <person name="Palaniappan K."/>
            <person name="Land M."/>
            <person name="Hauser L."/>
            <person name="Chang Y.J."/>
            <person name="Jeffries C.D."/>
            <person name="Chain P."/>
            <person name="Saunders E."/>
            <person name="Brettin T."/>
            <person name="Detter J.C."/>
            <person name="Goker M."/>
            <person name="Bristow J."/>
            <person name="Eisen J.A."/>
            <person name="Markowitz V."/>
            <person name="Hugenholtz P."/>
            <person name="Kyrpides N.C."/>
            <person name="Klenk H.P."/>
            <person name="Han C."/>
        </authorList>
    </citation>
    <scope>NUCLEOTIDE SEQUENCE [LARGE SCALE GENOMIC DNA]</scope>
    <source>
        <strain evidence="3">ATCC 49208 / DSM 771 / VKM B-1644</strain>
    </source>
</reference>
<gene>
    <name evidence="2" type="ordered locus">Dtox_2885</name>
</gene>
<dbReference type="Gene3D" id="3.90.1340.10">
    <property type="entry name" value="Phage tail collar domain"/>
    <property type="match status" value="1"/>
</dbReference>
<keyword evidence="3" id="KW-1185">Reference proteome</keyword>
<evidence type="ECO:0000313" key="3">
    <source>
        <dbReference type="Proteomes" id="UP000002217"/>
    </source>
</evidence>
<evidence type="ECO:0000259" key="1">
    <source>
        <dbReference type="Pfam" id="PF07484"/>
    </source>
</evidence>
<dbReference type="Proteomes" id="UP000002217">
    <property type="component" value="Chromosome"/>
</dbReference>
<dbReference type="Pfam" id="PF07484">
    <property type="entry name" value="Collar"/>
    <property type="match status" value="1"/>
</dbReference>
<dbReference type="OrthoDB" id="9810174at2"/>
<evidence type="ECO:0000313" key="2">
    <source>
        <dbReference type="EMBL" id="ACV63649.1"/>
    </source>
</evidence>
<dbReference type="RefSeq" id="WP_015758342.1">
    <property type="nucleotide sequence ID" value="NC_013216.1"/>
</dbReference>
<dbReference type="KEGG" id="dae:Dtox_2885"/>
<sequence>MYDPFLGQIQLFAFGFAPKGWIICKGATLYVREHRALFELLGNRFGGDGVNTFCLPNLTYAQPTGKPDQMCYYMAIMGVYPHEN</sequence>